<evidence type="ECO:0000313" key="1">
    <source>
        <dbReference type="EMBL" id="CAI6375666.1"/>
    </source>
</evidence>
<gene>
    <name evidence="1" type="ORF">MEUPH1_LOCUS29130</name>
</gene>
<keyword evidence="2" id="KW-1185">Reference proteome</keyword>
<dbReference type="Proteomes" id="UP001160148">
    <property type="component" value="Unassembled WGS sequence"/>
</dbReference>
<protein>
    <submittedName>
        <fullName evidence="1">Uncharacterized protein</fullName>
    </submittedName>
</protein>
<proteinExistence type="predicted"/>
<dbReference type="AlphaFoldDB" id="A0AAV0Y881"/>
<comment type="caution">
    <text evidence="1">The sequence shown here is derived from an EMBL/GenBank/DDBJ whole genome shotgun (WGS) entry which is preliminary data.</text>
</comment>
<accession>A0AAV0Y881</accession>
<dbReference type="EMBL" id="CARXXK010001361">
    <property type="protein sequence ID" value="CAI6375666.1"/>
    <property type="molecule type" value="Genomic_DNA"/>
</dbReference>
<evidence type="ECO:0000313" key="2">
    <source>
        <dbReference type="Proteomes" id="UP001160148"/>
    </source>
</evidence>
<name>A0AAV0Y881_9HEMI</name>
<organism evidence="1 2">
    <name type="scientific">Macrosiphum euphorbiae</name>
    <name type="common">potato aphid</name>
    <dbReference type="NCBI Taxonomy" id="13131"/>
    <lineage>
        <taxon>Eukaryota</taxon>
        <taxon>Metazoa</taxon>
        <taxon>Ecdysozoa</taxon>
        <taxon>Arthropoda</taxon>
        <taxon>Hexapoda</taxon>
        <taxon>Insecta</taxon>
        <taxon>Pterygota</taxon>
        <taxon>Neoptera</taxon>
        <taxon>Paraneoptera</taxon>
        <taxon>Hemiptera</taxon>
        <taxon>Sternorrhyncha</taxon>
        <taxon>Aphidomorpha</taxon>
        <taxon>Aphidoidea</taxon>
        <taxon>Aphididae</taxon>
        <taxon>Macrosiphini</taxon>
        <taxon>Macrosiphum</taxon>
    </lineage>
</organism>
<reference evidence="1 2" key="1">
    <citation type="submission" date="2023-01" db="EMBL/GenBank/DDBJ databases">
        <authorList>
            <person name="Whitehead M."/>
        </authorList>
    </citation>
    <scope>NUCLEOTIDE SEQUENCE [LARGE SCALE GENOMIC DNA]</scope>
</reference>
<sequence>MRVSVNQQNLPQFFENKSGLVNNIKKAEIKLVGFLATTNLPFTLMDTLCPLLKHIAPDSEILKDIATKRTKATEIMKLTIEKHFKLKLSEKLITPG</sequence>